<proteinExistence type="predicted"/>
<sequence>MCPHRGAGTAASGPPRRASHPGPVRPAFGGQPHEDSERLEQRLAHAVSRFVDGPRDAVADADQVLEDIAARCTEALTRRRRTLRTSWQTADAGDGGPAAGTGTAAPADTEQLRLALRDYREPAQRLLHL</sequence>
<organism evidence="2 3">
    <name type="scientific">Streptomyces actuosus</name>
    <dbReference type="NCBI Taxonomy" id="1885"/>
    <lineage>
        <taxon>Bacteria</taxon>
        <taxon>Bacillati</taxon>
        <taxon>Actinomycetota</taxon>
        <taxon>Actinomycetes</taxon>
        <taxon>Kitasatosporales</taxon>
        <taxon>Streptomycetaceae</taxon>
        <taxon>Streptomyces</taxon>
    </lineage>
</organism>
<gene>
    <name evidence="2" type="ORF">JS756_12040</name>
</gene>
<accession>A0ABS2VP08</accession>
<protein>
    <submittedName>
        <fullName evidence="2">Uncharacterized protein</fullName>
    </submittedName>
</protein>
<feature type="region of interest" description="Disordered" evidence="1">
    <location>
        <begin position="1"/>
        <end position="39"/>
    </location>
</feature>
<dbReference type="EMBL" id="JAFFZS010000007">
    <property type="protein sequence ID" value="MBN0044828.1"/>
    <property type="molecule type" value="Genomic_DNA"/>
</dbReference>
<comment type="caution">
    <text evidence="2">The sequence shown here is derived from an EMBL/GenBank/DDBJ whole genome shotgun (WGS) entry which is preliminary data.</text>
</comment>
<name>A0ABS2VP08_STRAS</name>
<keyword evidence="3" id="KW-1185">Reference proteome</keyword>
<evidence type="ECO:0000313" key="3">
    <source>
        <dbReference type="Proteomes" id="UP000788262"/>
    </source>
</evidence>
<dbReference type="Proteomes" id="UP000788262">
    <property type="component" value="Unassembled WGS sequence"/>
</dbReference>
<evidence type="ECO:0000313" key="2">
    <source>
        <dbReference type="EMBL" id="MBN0044828.1"/>
    </source>
</evidence>
<feature type="compositionally biased region" description="Low complexity" evidence="1">
    <location>
        <begin position="100"/>
        <end position="109"/>
    </location>
</feature>
<feature type="region of interest" description="Disordered" evidence="1">
    <location>
        <begin position="83"/>
        <end position="110"/>
    </location>
</feature>
<reference evidence="2 3" key="1">
    <citation type="submission" date="2021-02" db="EMBL/GenBank/DDBJ databases">
        <title>Whole genome sequencing of Streptomyces actuosus VRA1.</title>
        <authorList>
            <person name="Sen G."/>
            <person name="Sen A."/>
        </authorList>
    </citation>
    <scope>NUCLEOTIDE SEQUENCE [LARGE SCALE GENOMIC DNA]</scope>
    <source>
        <strain evidence="2 3">VRA1</strain>
    </source>
</reference>
<evidence type="ECO:0000256" key="1">
    <source>
        <dbReference type="SAM" id="MobiDB-lite"/>
    </source>
</evidence>